<keyword evidence="3" id="KW-0804">Transcription</keyword>
<protein>
    <recommendedName>
        <fullName evidence="9">Mediator complex subunit 15 KIX domain-containing protein</fullName>
    </recommendedName>
</protein>
<gene>
    <name evidence="7" type="ORF">KIW84_044760</name>
</gene>
<dbReference type="InterPro" id="IPR036546">
    <property type="entry name" value="MED15_KIX"/>
</dbReference>
<dbReference type="InterPro" id="IPR048386">
    <property type="entry name" value="Med15_C"/>
</dbReference>
<keyword evidence="8" id="KW-1185">Reference proteome</keyword>
<dbReference type="AlphaFoldDB" id="A0A9D5AWB8"/>
<keyword evidence="2" id="KW-0805">Transcription regulation</keyword>
<comment type="caution">
    <text evidence="7">The sequence shown here is derived from an EMBL/GenBank/DDBJ whole genome shotgun (WGS) entry which is preliminary data.</text>
</comment>
<evidence type="ECO:0008006" key="9">
    <source>
        <dbReference type="Google" id="ProtNLM"/>
    </source>
</evidence>
<proteinExistence type="predicted"/>
<dbReference type="GO" id="GO:0003713">
    <property type="term" value="F:transcription coactivator activity"/>
    <property type="evidence" value="ECO:0007669"/>
    <property type="project" value="InterPro"/>
</dbReference>
<dbReference type="Gramene" id="Psat04G0476000-T1">
    <property type="protein sequence ID" value="KAI5421040.1"/>
    <property type="gene ID" value="KIW84_044760"/>
</dbReference>
<dbReference type="Pfam" id="PF16987">
    <property type="entry name" value="KIX_2"/>
    <property type="match status" value="1"/>
</dbReference>
<dbReference type="Gene3D" id="1.10.246.20">
    <property type="entry name" value="Coactivator CBP, KIX domain"/>
    <property type="match status" value="1"/>
</dbReference>
<dbReference type="Pfam" id="PF21539">
    <property type="entry name" value="Med15_C"/>
    <property type="match status" value="1"/>
</dbReference>
<reference evidence="7 8" key="1">
    <citation type="journal article" date="2022" name="Nat. Genet.">
        <title>Improved pea reference genome and pan-genome highlight genomic features and evolutionary characteristics.</title>
        <authorList>
            <person name="Yang T."/>
            <person name="Liu R."/>
            <person name="Luo Y."/>
            <person name="Hu S."/>
            <person name="Wang D."/>
            <person name="Wang C."/>
            <person name="Pandey M.K."/>
            <person name="Ge S."/>
            <person name="Xu Q."/>
            <person name="Li N."/>
            <person name="Li G."/>
            <person name="Huang Y."/>
            <person name="Saxena R.K."/>
            <person name="Ji Y."/>
            <person name="Li M."/>
            <person name="Yan X."/>
            <person name="He Y."/>
            <person name="Liu Y."/>
            <person name="Wang X."/>
            <person name="Xiang C."/>
            <person name="Varshney R.K."/>
            <person name="Ding H."/>
            <person name="Gao S."/>
            <person name="Zong X."/>
        </authorList>
    </citation>
    <scope>NUCLEOTIDE SEQUENCE [LARGE SCALE GENOMIC DNA]</scope>
    <source>
        <strain evidence="7 8">cv. Zhongwan 6</strain>
    </source>
</reference>
<dbReference type="InterPro" id="IPR044661">
    <property type="entry name" value="MED15a/b/c-like"/>
</dbReference>
<evidence type="ECO:0000256" key="4">
    <source>
        <dbReference type="ARBA" id="ARBA00023242"/>
    </source>
</evidence>
<evidence type="ECO:0000256" key="3">
    <source>
        <dbReference type="ARBA" id="ARBA00023163"/>
    </source>
</evidence>
<evidence type="ECO:0000259" key="6">
    <source>
        <dbReference type="Pfam" id="PF21539"/>
    </source>
</evidence>
<name>A0A9D5AWB8_PEA</name>
<dbReference type="PANTHER" id="PTHR33137">
    <property type="entry name" value="MEDIATOR OF RNA POLYMERASE II TRANSCRIPTION SUBUNIT 15A-RELATED"/>
    <property type="match status" value="1"/>
</dbReference>
<feature type="domain" description="ARC105/Med15 mediator subunit C-terminal" evidence="6">
    <location>
        <begin position="401"/>
        <end position="479"/>
    </location>
</feature>
<organism evidence="7 8">
    <name type="scientific">Pisum sativum</name>
    <name type="common">Garden pea</name>
    <name type="synonym">Lathyrus oleraceus</name>
    <dbReference type="NCBI Taxonomy" id="3888"/>
    <lineage>
        <taxon>Eukaryota</taxon>
        <taxon>Viridiplantae</taxon>
        <taxon>Streptophyta</taxon>
        <taxon>Embryophyta</taxon>
        <taxon>Tracheophyta</taxon>
        <taxon>Spermatophyta</taxon>
        <taxon>Magnoliopsida</taxon>
        <taxon>eudicotyledons</taxon>
        <taxon>Gunneridae</taxon>
        <taxon>Pentapetalae</taxon>
        <taxon>rosids</taxon>
        <taxon>fabids</taxon>
        <taxon>Fabales</taxon>
        <taxon>Fabaceae</taxon>
        <taxon>Papilionoideae</taxon>
        <taxon>50 kb inversion clade</taxon>
        <taxon>NPAAA clade</taxon>
        <taxon>Hologalegina</taxon>
        <taxon>IRL clade</taxon>
        <taxon>Fabeae</taxon>
        <taxon>Lathyrus</taxon>
    </lineage>
</organism>
<dbReference type="EMBL" id="JAMSHJ010000004">
    <property type="protein sequence ID" value="KAI5421040.1"/>
    <property type="molecule type" value="Genomic_DNA"/>
</dbReference>
<dbReference type="Gramene" id="Psat4g189720.1">
    <property type="protein sequence ID" value="Psat4g189720.1.cds"/>
    <property type="gene ID" value="Psat4g189720"/>
</dbReference>
<evidence type="ECO:0000256" key="1">
    <source>
        <dbReference type="ARBA" id="ARBA00004123"/>
    </source>
</evidence>
<evidence type="ECO:0000256" key="2">
    <source>
        <dbReference type="ARBA" id="ARBA00023015"/>
    </source>
</evidence>
<evidence type="ECO:0000259" key="5">
    <source>
        <dbReference type="Pfam" id="PF16987"/>
    </source>
</evidence>
<comment type="subcellular location">
    <subcellularLocation>
        <location evidence="1">Nucleus</location>
    </subcellularLocation>
</comment>
<dbReference type="GO" id="GO:0005634">
    <property type="term" value="C:nucleus"/>
    <property type="evidence" value="ECO:0007669"/>
    <property type="project" value="UniProtKB-SubCell"/>
</dbReference>
<accession>A0A9D5AWB8</accession>
<feature type="domain" description="Mediator complex subunit 15 KIX" evidence="5">
    <location>
        <begin position="18"/>
        <end position="88"/>
    </location>
</feature>
<dbReference type="Proteomes" id="UP001058974">
    <property type="component" value="Chromosome 4"/>
</dbReference>
<dbReference type="GO" id="GO:0031490">
    <property type="term" value="F:chromatin DNA binding"/>
    <property type="evidence" value="ECO:0007669"/>
    <property type="project" value="InterPro"/>
</dbReference>
<dbReference type="InterPro" id="IPR036529">
    <property type="entry name" value="KIX_dom_sf"/>
</dbReference>
<sequence>MNRGKQVAYIAKERWKTTEYRKKVVKTVAEELIKHGTPLKNFSLPELVASVERFEEKVNTSAKTEDEYLNLVTAKVKSIQVLSRKAAEATNQLTNASYSAGTDADFDWPQHIYQEIQILKRKYNAVVRRFYEKICSKLQVQPSAKDVNSRELDRFRRHKNSMESLFSLFELSKSQITPDMKYRPIEADRYIQGLLMVNGYTVQQSSDLQSKQQLVIQIGSSQCGKPTSCSQEKSPAIDRLIKAWTSISPEVLSEAAGELKKAIHFNDKIPDAKSLNEPPEMFDELQQPTILIPQERKRPRDIVAKTVYTPSNFANMHMRKGFNLVTAAAESDSNSFKVNAKRLKTMQENEKLIEEIKYINNQLFDCEVVIDEKENAERGTQEIEGLAVKILFNAVTINQNLVYHFTSDKKSLMKPLRLVIPPSYPSSSLVILDELPCQAGDDLRALFERAKAKLRFHLQSMNEPFLIKDIARAWERCSREAILDYAHANGGGTFTSMHGVWGACD</sequence>
<dbReference type="OrthoDB" id="1896842at2759"/>
<dbReference type="PANTHER" id="PTHR33137:SF37">
    <property type="entry name" value="MEDIATOR COMPLEX SUBUNIT 15 KIX DOMAIN-CONTAINING PROTEIN"/>
    <property type="match status" value="1"/>
</dbReference>
<keyword evidence="4" id="KW-0539">Nucleus</keyword>
<evidence type="ECO:0000313" key="7">
    <source>
        <dbReference type="EMBL" id="KAI5421040.1"/>
    </source>
</evidence>
<evidence type="ECO:0000313" key="8">
    <source>
        <dbReference type="Proteomes" id="UP001058974"/>
    </source>
</evidence>